<dbReference type="VEuPathDB" id="FungiDB:PNEJI1_001425"/>
<feature type="binding site" evidence="6">
    <location>
        <position position="339"/>
    </location>
    <ligand>
        <name>GTP</name>
        <dbReference type="ChEBI" id="CHEBI:37565"/>
    </ligand>
</feature>
<dbReference type="GO" id="GO:0031683">
    <property type="term" value="F:G-protein beta/gamma-subunit complex binding"/>
    <property type="evidence" value="ECO:0007669"/>
    <property type="project" value="InterPro"/>
</dbReference>
<dbReference type="InterPro" id="IPR001810">
    <property type="entry name" value="F-box_dom"/>
</dbReference>
<feature type="domain" description="F-box" evidence="8">
    <location>
        <begin position="404"/>
        <end position="428"/>
    </location>
</feature>
<dbReference type="Pfam" id="PF00503">
    <property type="entry name" value="G-alpha"/>
    <property type="match status" value="1"/>
</dbReference>
<dbReference type="InterPro" id="IPR011025">
    <property type="entry name" value="GproteinA_insert"/>
</dbReference>
<dbReference type="STRING" id="1209962.L0PFM5"/>
<evidence type="ECO:0000313" key="9">
    <source>
        <dbReference type="EMBL" id="CCJ31032.1"/>
    </source>
</evidence>
<comment type="caution">
    <text evidence="9">The sequence shown here is derived from an EMBL/GenBank/DDBJ whole genome shotgun (WGS) entry which is preliminary data.</text>
</comment>
<keyword evidence="3 7" id="KW-0460">Magnesium</keyword>
<keyword evidence="1 7" id="KW-0479">Metal-binding</keyword>
<dbReference type="PROSITE" id="PS51882">
    <property type="entry name" value="G_ALPHA"/>
    <property type="match status" value="1"/>
</dbReference>
<evidence type="ECO:0000256" key="2">
    <source>
        <dbReference type="ARBA" id="ARBA00022741"/>
    </source>
</evidence>
<dbReference type="PRINTS" id="PR00318">
    <property type="entry name" value="GPROTEINA"/>
</dbReference>
<dbReference type="FunFam" id="3.40.50.300:FF:002307">
    <property type="entry name" value="Guanine nucleotide-binding protein G(k) subunit alpha"/>
    <property type="match status" value="1"/>
</dbReference>
<protein>
    <recommendedName>
        <fullName evidence="8">F-box domain-containing protein</fullName>
    </recommendedName>
</protein>
<dbReference type="FunFam" id="1.10.400.10:FF:000001">
    <property type="entry name" value="Guanine nucleotide-binding protein G(I) subunit alpha"/>
    <property type="match status" value="1"/>
</dbReference>
<dbReference type="GO" id="GO:0046872">
    <property type="term" value="F:metal ion binding"/>
    <property type="evidence" value="ECO:0007669"/>
    <property type="project" value="UniProtKB-KW"/>
</dbReference>
<dbReference type="SUPFAM" id="SSF52540">
    <property type="entry name" value="P-loop containing nucleoside triphosphate hydrolases"/>
    <property type="match status" value="1"/>
</dbReference>
<dbReference type="Gene3D" id="3.40.50.300">
    <property type="entry name" value="P-loop containing nucleotide triphosphate hydrolases"/>
    <property type="match status" value="1"/>
</dbReference>
<feature type="binding site" evidence="6">
    <location>
        <begin position="164"/>
        <end position="165"/>
    </location>
    <ligand>
        <name>GTP</name>
        <dbReference type="ChEBI" id="CHEBI:37565"/>
    </ligand>
</feature>
<feature type="binding site" evidence="6">
    <location>
        <begin position="189"/>
        <end position="195"/>
    </location>
    <ligand>
        <name>GTP</name>
        <dbReference type="ChEBI" id="CHEBI:37565"/>
    </ligand>
</feature>
<keyword evidence="5" id="KW-0807">Transducer</keyword>
<dbReference type="GO" id="GO:0005525">
    <property type="term" value="F:GTP binding"/>
    <property type="evidence" value="ECO:0007669"/>
    <property type="project" value="UniProtKB-KW"/>
</dbReference>
<name>L0PFM5_PNEJI</name>
<reference evidence="9 10" key="1">
    <citation type="journal article" date="2012" name="MBio">
        <title>De novo assembly of the Pneumocystis jirovecii genome from a single bronchoalveolar lavage fluid specimen from a patient.</title>
        <authorList>
            <person name="Cisse O.H."/>
            <person name="Pagni M."/>
            <person name="Hauser P.M."/>
        </authorList>
    </citation>
    <scope>NUCLEOTIDE SEQUENCE [LARGE SCALE GENOMIC DNA]</scope>
    <source>
        <strain evidence="9 10">SE8</strain>
    </source>
</reference>
<proteinExistence type="predicted"/>
<dbReference type="InterPro" id="IPR002975">
    <property type="entry name" value="Fungi_Gprotein_alpha"/>
</dbReference>
<dbReference type="InterPro" id="IPR027417">
    <property type="entry name" value="P-loop_NTPase"/>
</dbReference>
<evidence type="ECO:0000256" key="6">
    <source>
        <dbReference type="PIRSR" id="PIRSR601019-1"/>
    </source>
</evidence>
<dbReference type="InterPro" id="IPR036322">
    <property type="entry name" value="WD40_repeat_dom_sf"/>
</dbReference>
<dbReference type="GO" id="GO:0000750">
    <property type="term" value="P:pheromone-dependent signal transduction involved in conjugation with cellular fusion"/>
    <property type="evidence" value="ECO:0007669"/>
    <property type="project" value="TreeGrafter"/>
</dbReference>
<dbReference type="Proteomes" id="UP000010422">
    <property type="component" value="Unassembled WGS sequence"/>
</dbReference>
<dbReference type="GO" id="GO:0007186">
    <property type="term" value="P:G protein-coupled receptor signaling pathway"/>
    <property type="evidence" value="ECO:0007669"/>
    <property type="project" value="InterPro"/>
</dbReference>
<dbReference type="InParanoid" id="L0PFM5"/>
<dbReference type="SMART" id="SM00275">
    <property type="entry name" value="G_alpha"/>
    <property type="match status" value="1"/>
</dbReference>
<accession>L0PFM5</accession>
<dbReference type="CDD" id="cd00066">
    <property type="entry name" value="G-alpha"/>
    <property type="match status" value="1"/>
</dbReference>
<dbReference type="GO" id="GO:0001664">
    <property type="term" value="F:G protein-coupled receptor binding"/>
    <property type="evidence" value="ECO:0007669"/>
    <property type="project" value="InterPro"/>
</dbReference>
<dbReference type="SUPFAM" id="SSF50978">
    <property type="entry name" value="WD40 repeat-like"/>
    <property type="match status" value="1"/>
</dbReference>
<feature type="binding site" evidence="6">
    <location>
        <begin position="214"/>
        <end position="218"/>
    </location>
    <ligand>
        <name>GTP</name>
        <dbReference type="ChEBI" id="CHEBI:37565"/>
    </ligand>
</feature>
<dbReference type="PROSITE" id="PS50181">
    <property type="entry name" value="FBOX"/>
    <property type="match status" value="1"/>
</dbReference>
<feature type="binding site" evidence="6">
    <location>
        <begin position="283"/>
        <end position="286"/>
    </location>
    <ligand>
        <name>GTP</name>
        <dbReference type="ChEBI" id="CHEBI:37565"/>
    </ligand>
</feature>
<evidence type="ECO:0000256" key="3">
    <source>
        <dbReference type="ARBA" id="ARBA00022842"/>
    </source>
</evidence>
<sequence>MGCGISRENYAGKQRNEEIENQLKKDRITLRNEIKMLLLGKIDRNKKYRLISIGAGESGKSTILKQMKLIHEGGYSIEERESFKEIIFSNTIQSMRVILEAMNALGILLGDMQNVCHMQVILDQPNQIEGEFLPQEIGDAIVCLWKDSGVQQCFQRSREYQLNDSAKYYFEAIDRIANPNYLPTDQDVLRSRVKTTGITETTFIIGDLVYRMFDVGGQRSERKKWIHCFENVTTIIFLVAISEYDQLLLEDETVNRMHEALTLFDSICNSRWFIKTSIILFLNKIDLFREKLPISPMKNYFPDYTGGDNYNAACDYILNRFVSLNQSDVKQIYTHFTCATDSTQIKFVMSAVNDIIVQTNLRDCDMYVHANPDKRRIDILFMESSPADLWYIHYKLKNKHPYYFDILSHLPYELLQIVLKYLDIEDIIIFPMENIIFLILKKIISTRYASGGELFLQKGKPKSFRILYFHNKITTCSLCSRLQDNYLILYSHATSESSNKGITLYRLGSNITQEDAIYISTKNEGMLNVSLDSYILAGVNYFGVFYIWSLESLELINTFKIESSDIAFMICYNGNICIYTFSHVLSVWNLKLKEFIFRISLKQINSNLSNKHNVIAIEFLERNNELVLCIENTTKNNEVSYYEYRIYIFSADHGHLLRHENLINKYHPFKLNIIKKDELIIFYQFNNDHYWKIDLRTMKITSCLSHKNHIQELECLIYPRNSLIIKYLKSANNSSDDGLYVEKINSENGALISRNKILESENIIYNQLHYLKNKYLLQGNDNWIIYNQQNKILLWEF</sequence>
<dbReference type="InterPro" id="IPR001019">
    <property type="entry name" value="Gprotein_alpha_su"/>
</dbReference>
<keyword evidence="2 6" id="KW-0547">Nucleotide-binding</keyword>
<evidence type="ECO:0000256" key="7">
    <source>
        <dbReference type="PIRSR" id="PIRSR601019-2"/>
    </source>
</evidence>
<organism evidence="10">
    <name type="scientific">Pneumocystis jirovecii</name>
    <name type="common">Human pneumocystis pneumonia agent</name>
    <dbReference type="NCBI Taxonomy" id="42068"/>
    <lineage>
        <taxon>Eukaryota</taxon>
        <taxon>Fungi</taxon>
        <taxon>Dikarya</taxon>
        <taxon>Ascomycota</taxon>
        <taxon>Taphrinomycotina</taxon>
        <taxon>Pneumocystomycetes</taxon>
        <taxon>Pneumocystaceae</taxon>
        <taxon>Pneumocystis</taxon>
    </lineage>
</organism>
<dbReference type="GO" id="GO:0005834">
    <property type="term" value="C:heterotrimeric G-protein complex"/>
    <property type="evidence" value="ECO:0007669"/>
    <property type="project" value="InterPro"/>
</dbReference>
<dbReference type="GO" id="GO:0005737">
    <property type="term" value="C:cytoplasm"/>
    <property type="evidence" value="ECO:0007669"/>
    <property type="project" value="TreeGrafter"/>
</dbReference>
<gene>
    <name evidence="9" type="ORF">PNEJI1_001425</name>
</gene>
<evidence type="ECO:0000259" key="8">
    <source>
        <dbReference type="PROSITE" id="PS50181"/>
    </source>
</evidence>
<dbReference type="PRINTS" id="PR01241">
    <property type="entry name" value="GPROTEINAFNG"/>
</dbReference>
<evidence type="ECO:0000256" key="5">
    <source>
        <dbReference type="ARBA" id="ARBA00023224"/>
    </source>
</evidence>
<feature type="binding site" evidence="7">
    <location>
        <position position="61"/>
    </location>
    <ligand>
        <name>Mg(2+)</name>
        <dbReference type="ChEBI" id="CHEBI:18420"/>
    </ligand>
</feature>
<dbReference type="EMBL" id="CAKM01000276">
    <property type="protein sequence ID" value="CCJ31032.1"/>
    <property type="molecule type" value="Genomic_DNA"/>
</dbReference>
<dbReference type="AlphaFoldDB" id="L0PFM5"/>
<dbReference type="PANTHER" id="PTHR10218:SF302">
    <property type="entry name" value="GUANINE NUCLEOTIDE-BINDING PROTEIN ALPHA-5 SUBUNIT"/>
    <property type="match status" value="1"/>
</dbReference>
<feature type="binding site" evidence="7">
    <location>
        <position position="195"/>
    </location>
    <ligand>
        <name>Mg(2+)</name>
        <dbReference type="ChEBI" id="CHEBI:18420"/>
    </ligand>
</feature>
<evidence type="ECO:0000313" key="10">
    <source>
        <dbReference type="Proteomes" id="UP000010422"/>
    </source>
</evidence>
<dbReference type="PANTHER" id="PTHR10218">
    <property type="entry name" value="GTP-BINDING PROTEIN ALPHA SUBUNIT"/>
    <property type="match status" value="1"/>
</dbReference>
<feature type="binding site" evidence="6">
    <location>
        <begin position="57"/>
        <end position="62"/>
    </location>
    <ligand>
        <name>GTP</name>
        <dbReference type="ChEBI" id="CHEBI:37565"/>
    </ligand>
</feature>
<dbReference type="Gene3D" id="1.10.400.10">
    <property type="entry name" value="GI Alpha 1, domain 2-like"/>
    <property type="match status" value="1"/>
</dbReference>
<evidence type="ECO:0000256" key="4">
    <source>
        <dbReference type="ARBA" id="ARBA00023134"/>
    </source>
</evidence>
<keyword evidence="4 6" id="KW-0342">GTP-binding</keyword>
<dbReference type="SUPFAM" id="SSF47895">
    <property type="entry name" value="Transducin (alpha subunit), insertion domain"/>
    <property type="match status" value="1"/>
</dbReference>
<evidence type="ECO:0000256" key="1">
    <source>
        <dbReference type="ARBA" id="ARBA00022723"/>
    </source>
</evidence>
<dbReference type="GO" id="GO:0003924">
    <property type="term" value="F:GTPase activity"/>
    <property type="evidence" value="ECO:0007669"/>
    <property type="project" value="InterPro"/>
</dbReference>